<gene>
    <name evidence="1" type="ORF">P3T76_015463</name>
</gene>
<evidence type="ECO:0000313" key="2">
    <source>
        <dbReference type="Proteomes" id="UP001259832"/>
    </source>
</evidence>
<dbReference type="EMBL" id="JASMQC010000053">
    <property type="protein sequence ID" value="KAK1929023.1"/>
    <property type="molecule type" value="Genomic_DNA"/>
</dbReference>
<protein>
    <submittedName>
        <fullName evidence="1">Uncharacterized protein</fullName>
    </submittedName>
</protein>
<dbReference type="Proteomes" id="UP001259832">
    <property type="component" value="Unassembled WGS sequence"/>
</dbReference>
<dbReference type="InterPro" id="IPR021109">
    <property type="entry name" value="Peptidase_aspartic_dom_sf"/>
</dbReference>
<dbReference type="Gene3D" id="2.40.70.10">
    <property type="entry name" value="Acid Proteases"/>
    <property type="match status" value="1"/>
</dbReference>
<organism evidence="1 2">
    <name type="scientific">Phytophthora citrophthora</name>
    <dbReference type="NCBI Taxonomy" id="4793"/>
    <lineage>
        <taxon>Eukaryota</taxon>
        <taxon>Sar</taxon>
        <taxon>Stramenopiles</taxon>
        <taxon>Oomycota</taxon>
        <taxon>Peronosporomycetes</taxon>
        <taxon>Peronosporales</taxon>
        <taxon>Peronosporaceae</taxon>
        <taxon>Phytophthora</taxon>
    </lineage>
</organism>
<dbReference type="AlphaFoldDB" id="A0AAD9FZV3"/>
<sequence>MLPADMRVREGPGCIVVKYADGKPRRVPRRSATFSYEFDGLYGSDDFLVIELSGSFDCVFGIPWLARHQPHIDWLARTVRPRDIDVNAVLASLCGTPNR</sequence>
<evidence type="ECO:0000313" key="1">
    <source>
        <dbReference type="EMBL" id="KAK1929023.1"/>
    </source>
</evidence>
<accession>A0AAD9FZV3</accession>
<reference evidence="1" key="1">
    <citation type="submission" date="2023-08" db="EMBL/GenBank/DDBJ databases">
        <title>Reference Genome Resource for the Citrus Pathogen Phytophthora citrophthora.</title>
        <authorList>
            <person name="Moller H."/>
            <person name="Coetzee B."/>
            <person name="Rose L.J."/>
            <person name="Van Niekerk J.M."/>
        </authorList>
    </citation>
    <scope>NUCLEOTIDE SEQUENCE</scope>
    <source>
        <strain evidence="1">STE-U-9442</strain>
    </source>
</reference>
<comment type="caution">
    <text evidence="1">The sequence shown here is derived from an EMBL/GenBank/DDBJ whole genome shotgun (WGS) entry which is preliminary data.</text>
</comment>
<name>A0AAD9FZV3_9STRA</name>
<keyword evidence="2" id="KW-1185">Reference proteome</keyword>
<proteinExistence type="predicted"/>